<name>A0ACC3B3T7_9EURO</name>
<dbReference type="Proteomes" id="UP001177260">
    <property type="component" value="Unassembled WGS sequence"/>
</dbReference>
<gene>
    <name evidence="1" type="ORF">N8T08_004868</name>
</gene>
<reference evidence="1 2" key="1">
    <citation type="journal article" date="2023" name="ACS Omega">
        <title>Identification of the Neoaspergillic Acid Biosynthesis Gene Cluster by Establishing an In Vitro CRISPR-Ribonucleoprotein Genetic System in Aspergillus melleus.</title>
        <authorList>
            <person name="Yuan B."/>
            <person name="Grau M.F."/>
            <person name="Murata R.M."/>
            <person name="Torok T."/>
            <person name="Venkateswaran K."/>
            <person name="Stajich J.E."/>
            <person name="Wang C.C.C."/>
        </authorList>
    </citation>
    <scope>NUCLEOTIDE SEQUENCE [LARGE SCALE GENOMIC DNA]</scope>
    <source>
        <strain evidence="1 2">IMV 1140</strain>
    </source>
</reference>
<evidence type="ECO:0000313" key="2">
    <source>
        <dbReference type="Proteomes" id="UP001177260"/>
    </source>
</evidence>
<accession>A0ACC3B3T7</accession>
<protein>
    <submittedName>
        <fullName evidence="1">Uncharacterized protein</fullName>
    </submittedName>
</protein>
<keyword evidence="2" id="KW-1185">Reference proteome</keyword>
<dbReference type="EMBL" id="JAOPJF010000028">
    <property type="protein sequence ID" value="KAK1144855.1"/>
    <property type="molecule type" value="Genomic_DNA"/>
</dbReference>
<evidence type="ECO:0000313" key="1">
    <source>
        <dbReference type="EMBL" id="KAK1144855.1"/>
    </source>
</evidence>
<proteinExistence type="predicted"/>
<organism evidence="1 2">
    <name type="scientific">Aspergillus melleus</name>
    <dbReference type="NCBI Taxonomy" id="138277"/>
    <lineage>
        <taxon>Eukaryota</taxon>
        <taxon>Fungi</taxon>
        <taxon>Dikarya</taxon>
        <taxon>Ascomycota</taxon>
        <taxon>Pezizomycotina</taxon>
        <taxon>Eurotiomycetes</taxon>
        <taxon>Eurotiomycetidae</taxon>
        <taxon>Eurotiales</taxon>
        <taxon>Aspergillaceae</taxon>
        <taxon>Aspergillus</taxon>
        <taxon>Aspergillus subgen. Circumdati</taxon>
    </lineage>
</organism>
<comment type="caution">
    <text evidence="1">The sequence shown here is derived from an EMBL/GenBank/DDBJ whole genome shotgun (WGS) entry which is preliminary data.</text>
</comment>
<sequence>MLKLDIPGEGRVLDVAGPYLSHFIWVGIAGYLLLTLYQGLLGATSGIPGPWLARFTRFWLFKETRFGRFEKVNIELHKKYGPVVRIAPSTFSINDPAALKTIYSSGSKFPKSDFYHPFGDPGKEQKHLFSEQNNQLHALNRRKTSSLYSMSTLVTYEPFVDRCNQMLCDRLDSFAKDKEAFDVPTWMQYYAFDVIGDITTSEPFGLLKTGHDAWGVLKAIDEILKYGSTIGIFPELHDWIAFASRLLRQATPLESVNAYVLRQIDTRSGESDEKISSRNDFLSRLLALKSAHKVNDFQLFTTVGANIAAGSDTTAISLSSVVYSLLKNPEAERKLRKEIDSLARDGKLSEQVTFEQARQMPYLQACIKEALRVHPATGRPLVRDVPFEGVTLAGKYFPGGSSVGVNTWVIHNNEEVFGPDAAEFRPERWLENDKETLSFMEQNFIPFGAGARTCIGKNISLLEMSKVIPQLYRKYEFELAPGEEMTTWEAWFVKPKFRCFVRERKDI</sequence>